<dbReference type="Gene3D" id="3.10.180.10">
    <property type="entry name" value="2,3-Dihydroxybiphenyl 1,2-Dioxygenase, domain 1"/>
    <property type="match status" value="1"/>
</dbReference>
<sequence length="115" mass="12234">MSLFITCPVESVERATAFYTALGWTLNPEMSGRNVSCFAIAPEQYVMLGSREMYASVGDCVNLIGAHQDGLIGTHLGRGSCKGLGNLVWPGVVNSQAPILAIPAMFPRCSARPTS</sequence>
<dbReference type="Pfam" id="PF22677">
    <property type="entry name" value="Ble-like_N"/>
    <property type="match status" value="1"/>
</dbReference>
<feature type="domain" description="Glyoxalase/Bleomycin resistance-like N-terminal" evidence="1">
    <location>
        <begin position="4"/>
        <end position="38"/>
    </location>
</feature>
<evidence type="ECO:0000313" key="2">
    <source>
        <dbReference type="EMBL" id="MDQ0144598.1"/>
    </source>
</evidence>
<proteinExistence type="predicted"/>
<keyword evidence="3" id="KW-1185">Reference proteome</keyword>
<organism evidence="2 3">
    <name type="scientific">Pseudarthrobacter niigatensis</name>
    <dbReference type="NCBI Taxonomy" id="369935"/>
    <lineage>
        <taxon>Bacteria</taxon>
        <taxon>Bacillati</taxon>
        <taxon>Actinomycetota</taxon>
        <taxon>Actinomycetes</taxon>
        <taxon>Micrococcales</taxon>
        <taxon>Micrococcaceae</taxon>
        <taxon>Pseudarthrobacter</taxon>
    </lineage>
</organism>
<dbReference type="RefSeq" id="WP_307356765.1">
    <property type="nucleotide sequence ID" value="NZ_JAUSTB010000001.1"/>
</dbReference>
<reference evidence="2 3" key="1">
    <citation type="submission" date="2023-07" db="EMBL/GenBank/DDBJ databases">
        <title>Sorghum-associated microbial communities from plants grown in Nebraska, USA.</title>
        <authorList>
            <person name="Schachtman D."/>
        </authorList>
    </citation>
    <scope>NUCLEOTIDE SEQUENCE [LARGE SCALE GENOMIC DNA]</scope>
    <source>
        <strain evidence="2 3">DS1001</strain>
    </source>
</reference>
<name>A0AAJ1WFM3_9MICC</name>
<dbReference type="AlphaFoldDB" id="A0AAJ1WFM3"/>
<comment type="caution">
    <text evidence="2">The sequence shown here is derived from an EMBL/GenBank/DDBJ whole genome shotgun (WGS) entry which is preliminary data.</text>
</comment>
<dbReference type="EMBL" id="JAUSTB010000001">
    <property type="protein sequence ID" value="MDQ0144598.1"/>
    <property type="molecule type" value="Genomic_DNA"/>
</dbReference>
<dbReference type="Proteomes" id="UP001239267">
    <property type="component" value="Unassembled WGS sequence"/>
</dbReference>
<dbReference type="InterPro" id="IPR029068">
    <property type="entry name" value="Glyas_Bleomycin-R_OHBP_Dase"/>
</dbReference>
<dbReference type="InterPro" id="IPR053863">
    <property type="entry name" value="Glyoxy/Ble-like_N"/>
</dbReference>
<evidence type="ECO:0000259" key="1">
    <source>
        <dbReference type="Pfam" id="PF22677"/>
    </source>
</evidence>
<dbReference type="SUPFAM" id="SSF54593">
    <property type="entry name" value="Glyoxalase/Bleomycin resistance protein/Dihydroxybiphenyl dioxygenase"/>
    <property type="match status" value="1"/>
</dbReference>
<gene>
    <name evidence="2" type="ORF">J2T23_000472</name>
</gene>
<accession>A0AAJ1WFM3</accession>
<protein>
    <recommendedName>
        <fullName evidence="1">Glyoxalase/Bleomycin resistance-like N-terminal domain-containing protein</fullName>
    </recommendedName>
</protein>
<evidence type="ECO:0000313" key="3">
    <source>
        <dbReference type="Proteomes" id="UP001239267"/>
    </source>
</evidence>